<dbReference type="EMBL" id="FMAF01000040">
    <property type="protein sequence ID" value="SCB51516.1"/>
    <property type="molecule type" value="Genomic_DNA"/>
</dbReference>
<evidence type="ECO:0000313" key="3">
    <source>
        <dbReference type="Proteomes" id="UP000199205"/>
    </source>
</evidence>
<dbReference type="EMBL" id="JACHBG010000034">
    <property type="protein sequence ID" value="MBB6489240.1"/>
    <property type="molecule type" value="Genomic_DNA"/>
</dbReference>
<sequence length="58" mass="6623">MVISLQQPVNLTSAQPKQFGSLDDAQGKYRRRDKDALFFLAARSNGIDFFDEEQTRCV</sequence>
<evidence type="ECO:0000313" key="2">
    <source>
        <dbReference type="EMBL" id="SCB51516.1"/>
    </source>
</evidence>
<evidence type="ECO:0000313" key="1">
    <source>
        <dbReference type="EMBL" id="MBB6489240.1"/>
    </source>
</evidence>
<name>A0A1C3XHF3_9HYPH</name>
<organism evidence="2 3">
    <name type="scientific">Rhizobium lusitanum</name>
    <dbReference type="NCBI Taxonomy" id="293958"/>
    <lineage>
        <taxon>Bacteria</taxon>
        <taxon>Pseudomonadati</taxon>
        <taxon>Pseudomonadota</taxon>
        <taxon>Alphaproteobacteria</taxon>
        <taxon>Hyphomicrobiales</taxon>
        <taxon>Rhizobiaceae</taxon>
        <taxon>Rhizobium/Agrobacterium group</taxon>
        <taxon>Rhizobium</taxon>
    </lineage>
</organism>
<evidence type="ECO:0000313" key="4">
    <source>
        <dbReference type="Proteomes" id="UP000565576"/>
    </source>
</evidence>
<dbReference type="Proteomes" id="UP000199205">
    <property type="component" value="Unassembled WGS sequence"/>
</dbReference>
<protein>
    <submittedName>
        <fullName evidence="2">Uncharacterized protein</fullName>
    </submittedName>
</protein>
<reference evidence="1 4" key="2">
    <citation type="submission" date="2020-08" db="EMBL/GenBank/DDBJ databases">
        <title>Genomic Encyclopedia of Type Strains, Phase IV (KMG-V): Genome sequencing to study the core and pangenomes of soil and plant-associated prokaryotes.</title>
        <authorList>
            <person name="Whitman W."/>
        </authorList>
    </citation>
    <scope>NUCLEOTIDE SEQUENCE [LARGE SCALE GENOMIC DNA]</scope>
    <source>
        <strain evidence="1 4">SEMIA 4060</strain>
    </source>
</reference>
<proteinExistence type="predicted"/>
<accession>A0A1C3XHF3</accession>
<dbReference type="AlphaFoldDB" id="A0A1C3XHF3"/>
<reference evidence="2 3" key="1">
    <citation type="submission" date="2016-08" db="EMBL/GenBank/DDBJ databases">
        <authorList>
            <person name="Seilhamer J.J."/>
        </authorList>
    </citation>
    <scope>NUCLEOTIDE SEQUENCE [LARGE SCALE GENOMIC DNA]</scope>
    <source>
        <strain evidence="2 3">P1-7</strain>
    </source>
</reference>
<gene>
    <name evidence="2" type="ORF">GA0061101_14028</name>
    <name evidence="1" type="ORF">GGD46_006567</name>
</gene>
<dbReference type="Proteomes" id="UP000565576">
    <property type="component" value="Unassembled WGS sequence"/>
</dbReference>